<dbReference type="AlphaFoldDB" id="A0A859F9Z4"/>
<name>A0A859F9Z4_9BACI</name>
<dbReference type="RefSeq" id="WP_176008023.1">
    <property type="nucleotide sequence ID" value="NZ_CP041372.2"/>
</dbReference>
<dbReference type="Proteomes" id="UP000318138">
    <property type="component" value="Chromosome"/>
</dbReference>
<evidence type="ECO:0000313" key="2">
    <source>
        <dbReference type="Proteomes" id="UP000318138"/>
    </source>
</evidence>
<proteinExistence type="predicted"/>
<protein>
    <submittedName>
        <fullName evidence="1">Uncharacterized protein</fullName>
    </submittedName>
</protein>
<reference evidence="2" key="1">
    <citation type="submission" date="2019-07" db="EMBL/GenBank/DDBJ databases">
        <title>Bacillus alkalisoli sp. nov. isolated from saline soil.</title>
        <authorList>
            <person name="Sun J.-Q."/>
            <person name="Xu L."/>
        </authorList>
    </citation>
    <scope>NUCLEOTIDE SEQUENCE [LARGE SCALE GENOMIC DNA]</scope>
    <source>
        <strain evidence="2">M4U3P1</strain>
    </source>
</reference>
<dbReference type="EMBL" id="CP041372">
    <property type="protein sequence ID" value="QKS69979.1"/>
    <property type="molecule type" value="Genomic_DNA"/>
</dbReference>
<organism evidence="1 2">
    <name type="scientific">Paenalkalicoccus suaedae</name>
    <dbReference type="NCBI Taxonomy" id="2592382"/>
    <lineage>
        <taxon>Bacteria</taxon>
        <taxon>Bacillati</taxon>
        <taxon>Bacillota</taxon>
        <taxon>Bacilli</taxon>
        <taxon>Bacillales</taxon>
        <taxon>Bacillaceae</taxon>
        <taxon>Paenalkalicoccus</taxon>
    </lineage>
</organism>
<sequence>MQETGKKLHAVIRGWKQEGRTPEQILRAADILKEKSQRAIDGLGNKR</sequence>
<keyword evidence="2" id="KW-1185">Reference proteome</keyword>
<gene>
    <name evidence="1" type="ORF">FLK61_24705</name>
</gene>
<dbReference type="KEGG" id="psua:FLK61_24705"/>
<accession>A0A859F9Z4</accession>
<evidence type="ECO:0000313" key="1">
    <source>
        <dbReference type="EMBL" id="QKS69979.1"/>
    </source>
</evidence>